<dbReference type="AlphaFoldDB" id="A0A7I5E6B9"/>
<dbReference type="WBParaSite" id="HCON_00026390-00001">
    <property type="protein sequence ID" value="HCON_00026390-00001"/>
    <property type="gene ID" value="HCON_00026390"/>
</dbReference>
<keyword evidence="2" id="KW-1133">Transmembrane helix</keyword>
<feature type="compositionally biased region" description="Pro residues" evidence="1">
    <location>
        <begin position="180"/>
        <end position="191"/>
    </location>
</feature>
<name>A0A7I5E6B9_HAECO</name>
<organism evidence="3 4">
    <name type="scientific">Haemonchus contortus</name>
    <name type="common">Barber pole worm</name>
    <dbReference type="NCBI Taxonomy" id="6289"/>
    <lineage>
        <taxon>Eukaryota</taxon>
        <taxon>Metazoa</taxon>
        <taxon>Ecdysozoa</taxon>
        <taxon>Nematoda</taxon>
        <taxon>Chromadorea</taxon>
        <taxon>Rhabditida</taxon>
        <taxon>Rhabditina</taxon>
        <taxon>Rhabditomorpha</taxon>
        <taxon>Strongyloidea</taxon>
        <taxon>Trichostrongylidae</taxon>
        <taxon>Haemonchus</taxon>
    </lineage>
</organism>
<sequence length="264" mass="28236">MATGVIKLDSIAEAFEKAAKFSPHESASLSTTSERSSSGVSSASNSPTSSTSPVSNFSNSLPDGFGGPLSYSNPVFELDPAEYLSHDAQSRYVCTGVVALSDELWLDVEAHLKALTEEPSTANRSLTERCRHFMKSKWRSISISMVPVRSSVDGDEKPLSPPGDTDENANKDTPKKPEPKPPPPVKPPAGPVPTVTVSGPDDSPTDTFSCTPIYVVIILAIFLILVVGAVTTVVDMKPEFLYGPKANFTVIDYNLLLNETTHPP</sequence>
<keyword evidence="2" id="KW-0472">Membrane</keyword>
<proteinExistence type="predicted"/>
<feature type="region of interest" description="Disordered" evidence="1">
    <location>
        <begin position="19"/>
        <end position="59"/>
    </location>
</feature>
<dbReference type="OMA" id="TPIYVVI"/>
<keyword evidence="3" id="KW-1185">Reference proteome</keyword>
<feature type="compositionally biased region" description="Low complexity" evidence="1">
    <location>
        <begin position="25"/>
        <end position="59"/>
    </location>
</feature>
<feature type="region of interest" description="Disordered" evidence="1">
    <location>
        <begin position="150"/>
        <end position="203"/>
    </location>
</feature>
<evidence type="ECO:0000256" key="1">
    <source>
        <dbReference type="SAM" id="MobiDB-lite"/>
    </source>
</evidence>
<feature type="transmembrane region" description="Helical" evidence="2">
    <location>
        <begin position="213"/>
        <end position="234"/>
    </location>
</feature>
<feature type="compositionally biased region" description="Basic and acidic residues" evidence="1">
    <location>
        <begin position="168"/>
        <end position="179"/>
    </location>
</feature>
<evidence type="ECO:0000256" key="2">
    <source>
        <dbReference type="SAM" id="Phobius"/>
    </source>
</evidence>
<protein>
    <submittedName>
        <fullName evidence="4">FAS1 domain-containing protein</fullName>
    </submittedName>
</protein>
<dbReference type="OrthoDB" id="5868303at2759"/>
<dbReference type="Proteomes" id="UP000025227">
    <property type="component" value="Unplaced"/>
</dbReference>
<evidence type="ECO:0000313" key="3">
    <source>
        <dbReference type="Proteomes" id="UP000025227"/>
    </source>
</evidence>
<reference evidence="4" key="1">
    <citation type="submission" date="2020-12" db="UniProtKB">
        <authorList>
            <consortium name="WormBaseParasite"/>
        </authorList>
    </citation>
    <scope>IDENTIFICATION</scope>
    <source>
        <strain evidence="4">MHco3</strain>
    </source>
</reference>
<evidence type="ECO:0000313" key="4">
    <source>
        <dbReference type="WBParaSite" id="HCON_00026390-00001"/>
    </source>
</evidence>
<keyword evidence="2" id="KW-0812">Transmembrane</keyword>
<accession>A0A7I5E6B9</accession>